<accession>H1ZTY6</accession>
<sequence length="124" mass="14448">MLLLCIYYDSFFMSIVIGIVLLLPKNPIIFFQKGINDYSCSYIISHVCEYESIFVLLCNQSSHLRSTSFGALLERNYFYGKLEYLVKYQSVIKAFSRLYGFFFKCSTQFFSGTESNGSKFFSNR</sequence>
<dbReference type="InterPro" id="IPR002866">
    <property type="entry name" value="Maturase_MatK"/>
</dbReference>
<gene>
    <name evidence="6" type="primary">matK</name>
</gene>
<comment type="similarity">
    <text evidence="1">Belongs to the intron maturase 2 family. MatK subfamily.</text>
</comment>
<evidence type="ECO:0000259" key="5">
    <source>
        <dbReference type="Pfam" id="PF01824"/>
    </source>
</evidence>
<evidence type="ECO:0000256" key="2">
    <source>
        <dbReference type="ARBA" id="ARBA00022664"/>
    </source>
</evidence>
<dbReference type="EMBL" id="FN997292">
    <property type="protein sequence ID" value="CBV65541.1"/>
    <property type="molecule type" value="Genomic_DNA"/>
</dbReference>
<keyword evidence="4" id="KW-1133">Transmembrane helix</keyword>
<evidence type="ECO:0000256" key="1">
    <source>
        <dbReference type="ARBA" id="ARBA00006621"/>
    </source>
</evidence>
<keyword evidence="2" id="KW-0507">mRNA processing</keyword>
<keyword evidence="4" id="KW-0472">Membrane</keyword>
<keyword evidence="3 6" id="KW-0150">Chloroplast</keyword>
<reference evidence="6" key="1">
    <citation type="submission" date="2010-06" db="EMBL/GenBank/DDBJ databases">
        <title>Molecular systematics of the Cactaceae.</title>
        <authorList>
            <person name="Barcenas R.T."/>
            <person name="Yesson C.J."/>
            <person name="Hawkins J.A."/>
        </authorList>
    </citation>
    <scope>NUCLEOTIDE SEQUENCE</scope>
</reference>
<evidence type="ECO:0000313" key="6">
    <source>
        <dbReference type="EMBL" id="CBV65541.1"/>
    </source>
</evidence>
<evidence type="ECO:0000256" key="4">
    <source>
        <dbReference type="SAM" id="Phobius"/>
    </source>
</evidence>
<feature type="transmembrane region" description="Helical" evidence="4">
    <location>
        <begin position="6"/>
        <end position="23"/>
    </location>
</feature>
<dbReference type="GO" id="GO:0006397">
    <property type="term" value="P:mRNA processing"/>
    <property type="evidence" value="ECO:0007669"/>
    <property type="project" value="UniProtKB-KW"/>
</dbReference>
<evidence type="ECO:0000256" key="3">
    <source>
        <dbReference type="RuleBase" id="RU004226"/>
    </source>
</evidence>
<comment type="function">
    <text evidence="3">Usually encoded in the trnK tRNA gene intron. Probably assists in splicing its own and other chloroplast group II introns.</text>
</comment>
<dbReference type="GO" id="GO:0009507">
    <property type="term" value="C:chloroplast"/>
    <property type="evidence" value="ECO:0007669"/>
    <property type="project" value="InterPro"/>
</dbReference>
<protein>
    <submittedName>
        <fullName evidence="6">Maturase K</fullName>
    </submittedName>
</protein>
<keyword evidence="3 6" id="KW-0934">Plastid</keyword>
<keyword evidence="4" id="KW-0812">Transmembrane</keyword>
<dbReference type="AlphaFoldDB" id="H1ZTY6"/>
<dbReference type="InterPro" id="IPR024942">
    <property type="entry name" value="Maturase_MatK_N"/>
</dbReference>
<dbReference type="PANTHER" id="PTHR34811:SF1">
    <property type="entry name" value="MATURASE K"/>
    <property type="match status" value="1"/>
</dbReference>
<proteinExistence type="inferred from homology"/>
<dbReference type="PANTHER" id="PTHR34811">
    <property type="entry name" value="MATURASE K"/>
    <property type="match status" value="1"/>
</dbReference>
<name>H1ZTY6_9CARY</name>
<feature type="domain" description="Maturase MatK N-terminal" evidence="5">
    <location>
        <begin position="21"/>
        <end position="103"/>
    </location>
</feature>
<dbReference type="Pfam" id="PF01824">
    <property type="entry name" value="MatK_N"/>
    <property type="match status" value="1"/>
</dbReference>
<organism evidence="6">
    <name type="scientific">Ferocactus glaucescens</name>
    <dbReference type="NCBI Taxonomy" id="130123"/>
    <lineage>
        <taxon>Eukaryota</taxon>
        <taxon>Viridiplantae</taxon>
        <taxon>Streptophyta</taxon>
        <taxon>Embryophyta</taxon>
        <taxon>Tracheophyta</taxon>
        <taxon>Spermatophyta</taxon>
        <taxon>Magnoliopsida</taxon>
        <taxon>eudicotyledons</taxon>
        <taxon>Gunneridae</taxon>
        <taxon>Pentapetalae</taxon>
        <taxon>Caryophyllales</taxon>
        <taxon>Cactineae</taxon>
        <taxon>Cactaceae</taxon>
        <taxon>Cactoideae</taxon>
        <taxon>Cacteae</taxon>
        <taxon>Ferocactus</taxon>
    </lineage>
</organism>
<geneLocation type="chloroplast" evidence="6"/>